<evidence type="ECO:0008006" key="2">
    <source>
        <dbReference type="Google" id="ProtNLM"/>
    </source>
</evidence>
<accession>A0A382S495</accession>
<dbReference type="EMBL" id="UINC01126103">
    <property type="protein sequence ID" value="SVD04372.1"/>
    <property type="molecule type" value="Genomic_DNA"/>
</dbReference>
<proteinExistence type="predicted"/>
<dbReference type="AlphaFoldDB" id="A0A382S495"/>
<reference evidence="1" key="1">
    <citation type="submission" date="2018-05" db="EMBL/GenBank/DDBJ databases">
        <authorList>
            <person name="Lanie J.A."/>
            <person name="Ng W.-L."/>
            <person name="Kazmierczak K.M."/>
            <person name="Andrzejewski T.M."/>
            <person name="Davidsen T.M."/>
            <person name="Wayne K.J."/>
            <person name="Tettelin H."/>
            <person name="Glass J.I."/>
            <person name="Rusch D."/>
            <person name="Podicherti R."/>
            <person name="Tsui H.-C.T."/>
            <person name="Winkler M.E."/>
        </authorList>
    </citation>
    <scope>NUCLEOTIDE SEQUENCE</scope>
</reference>
<evidence type="ECO:0000313" key="1">
    <source>
        <dbReference type="EMBL" id="SVD04372.1"/>
    </source>
</evidence>
<name>A0A382S495_9ZZZZ</name>
<organism evidence="1">
    <name type="scientific">marine metagenome</name>
    <dbReference type="NCBI Taxonomy" id="408172"/>
    <lineage>
        <taxon>unclassified sequences</taxon>
        <taxon>metagenomes</taxon>
        <taxon>ecological metagenomes</taxon>
    </lineage>
</organism>
<sequence>MPAKTRFNVPAMRREFLSSNITLRDLAKKHGCSYRYVSGLSSTE</sequence>
<feature type="non-terminal residue" evidence="1">
    <location>
        <position position="44"/>
    </location>
</feature>
<gene>
    <name evidence="1" type="ORF">METZ01_LOCUS357226</name>
</gene>
<protein>
    <recommendedName>
        <fullName evidence="2">HTH cro/C1-type domain-containing protein</fullName>
    </recommendedName>
</protein>